<keyword evidence="3" id="KW-1185">Reference proteome</keyword>
<dbReference type="InterPro" id="IPR038883">
    <property type="entry name" value="AN11006-like"/>
</dbReference>
<dbReference type="EMBL" id="MU007011">
    <property type="protein sequence ID" value="KAF2436243.1"/>
    <property type="molecule type" value="Genomic_DNA"/>
</dbReference>
<dbReference type="OrthoDB" id="5314997at2759"/>
<dbReference type="PANTHER" id="PTHR42085">
    <property type="entry name" value="F-BOX DOMAIN-CONTAINING PROTEIN"/>
    <property type="match status" value="1"/>
</dbReference>
<comment type="caution">
    <text evidence="2">The sequence shown here is derived from an EMBL/GenBank/DDBJ whole genome shotgun (WGS) entry which is preliminary data.</text>
</comment>
<gene>
    <name evidence="2" type="ORF">EJ08DRAFT_655925</name>
</gene>
<sequence length="313" mass="35242">MISLPSAVTSALNSMPILTIAQFLLTTCLILGAIIFNRRSQPPPPPPKGPFRFLDLPPELRLQIYSSILPTKSTILPMSHREFKMEAETGYQSSRRVLLTNRQIFSEVRALLYKSNNVFFRQVRPLVEFAAKNTDLVRKLQFQPLYNIYADAVWEHFAVAAETDARLLSLVLIHCTDLQQLSLGTISLSHMQTPEWDEILGRIMRHERGRLRFHYTSAYDSVSRGADRFEEMGTTVEFHASPNAAHLIQLPGVVVQLIKKASTCEDIKVGVSYSFRLACEGYEVVGTARLGAYPSEYDGGRTEGALFITAKVY</sequence>
<protein>
    <recommendedName>
        <fullName evidence="4">F-box domain-containing protein</fullName>
    </recommendedName>
</protein>
<evidence type="ECO:0000313" key="2">
    <source>
        <dbReference type="EMBL" id="KAF2436243.1"/>
    </source>
</evidence>
<organism evidence="2 3">
    <name type="scientific">Tothia fuscella</name>
    <dbReference type="NCBI Taxonomy" id="1048955"/>
    <lineage>
        <taxon>Eukaryota</taxon>
        <taxon>Fungi</taxon>
        <taxon>Dikarya</taxon>
        <taxon>Ascomycota</taxon>
        <taxon>Pezizomycotina</taxon>
        <taxon>Dothideomycetes</taxon>
        <taxon>Pleosporomycetidae</taxon>
        <taxon>Venturiales</taxon>
        <taxon>Cylindrosympodiaceae</taxon>
        <taxon>Tothia</taxon>
    </lineage>
</organism>
<keyword evidence="1" id="KW-0812">Transmembrane</keyword>
<reference evidence="2" key="1">
    <citation type="journal article" date="2020" name="Stud. Mycol.">
        <title>101 Dothideomycetes genomes: a test case for predicting lifestyles and emergence of pathogens.</title>
        <authorList>
            <person name="Haridas S."/>
            <person name="Albert R."/>
            <person name="Binder M."/>
            <person name="Bloem J."/>
            <person name="Labutti K."/>
            <person name="Salamov A."/>
            <person name="Andreopoulos B."/>
            <person name="Baker S."/>
            <person name="Barry K."/>
            <person name="Bills G."/>
            <person name="Bluhm B."/>
            <person name="Cannon C."/>
            <person name="Castanera R."/>
            <person name="Culley D."/>
            <person name="Daum C."/>
            <person name="Ezra D."/>
            <person name="Gonzalez J."/>
            <person name="Henrissat B."/>
            <person name="Kuo A."/>
            <person name="Liang C."/>
            <person name="Lipzen A."/>
            <person name="Lutzoni F."/>
            <person name="Magnuson J."/>
            <person name="Mondo S."/>
            <person name="Nolan M."/>
            <person name="Ohm R."/>
            <person name="Pangilinan J."/>
            <person name="Park H.-J."/>
            <person name="Ramirez L."/>
            <person name="Alfaro M."/>
            <person name="Sun H."/>
            <person name="Tritt A."/>
            <person name="Yoshinaga Y."/>
            <person name="Zwiers L.-H."/>
            <person name="Turgeon B."/>
            <person name="Goodwin S."/>
            <person name="Spatafora J."/>
            <person name="Crous P."/>
            <person name="Grigoriev I."/>
        </authorList>
    </citation>
    <scope>NUCLEOTIDE SEQUENCE</scope>
    <source>
        <strain evidence="2">CBS 130266</strain>
    </source>
</reference>
<keyword evidence="1" id="KW-1133">Transmembrane helix</keyword>
<dbReference type="Proteomes" id="UP000800235">
    <property type="component" value="Unassembled WGS sequence"/>
</dbReference>
<proteinExistence type="predicted"/>
<keyword evidence="1" id="KW-0472">Membrane</keyword>
<name>A0A9P4P3I7_9PEZI</name>
<accession>A0A9P4P3I7</accession>
<dbReference type="PANTHER" id="PTHR42085:SF8">
    <property type="entry name" value="F-BOX DOMAIN-CONTAINING PROTEIN"/>
    <property type="match status" value="1"/>
</dbReference>
<evidence type="ECO:0000256" key="1">
    <source>
        <dbReference type="SAM" id="Phobius"/>
    </source>
</evidence>
<evidence type="ECO:0008006" key="4">
    <source>
        <dbReference type="Google" id="ProtNLM"/>
    </source>
</evidence>
<dbReference type="AlphaFoldDB" id="A0A9P4P3I7"/>
<feature type="transmembrane region" description="Helical" evidence="1">
    <location>
        <begin position="15"/>
        <end position="36"/>
    </location>
</feature>
<evidence type="ECO:0000313" key="3">
    <source>
        <dbReference type="Proteomes" id="UP000800235"/>
    </source>
</evidence>